<keyword evidence="8 15" id="KW-0547">Nucleotide-binding</keyword>
<evidence type="ECO:0000256" key="14">
    <source>
        <dbReference type="ARBA" id="ARBA00049117"/>
    </source>
</evidence>
<dbReference type="Pfam" id="PF00091">
    <property type="entry name" value="Tubulin"/>
    <property type="match status" value="1"/>
</dbReference>
<evidence type="ECO:0000256" key="9">
    <source>
        <dbReference type="ARBA" id="ARBA00022801"/>
    </source>
</evidence>
<dbReference type="PRINTS" id="PR01162">
    <property type="entry name" value="ALPHATUBULIN"/>
</dbReference>
<dbReference type="Proteomes" id="UP000092600">
    <property type="component" value="Unassembled WGS sequence"/>
</dbReference>
<evidence type="ECO:0000313" key="18">
    <source>
        <dbReference type="EMBL" id="OAY79315.1"/>
    </source>
</evidence>
<dbReference type="GO" id="GO:0005874">
    <property type="term" value="C:microtubule"/>
    <property type="evidence" value="ECO:0007669"/>
    <property type="project" value="UniProtKB-KW"/>
</dbReference>
<proteinExistence type="inferred from homology"/>
<dbReference type="GO" id="GO:0005200">
    <property type="term" value="F:structural constituent of cytoskeleton"/>
    <property type="evidence" value="ECO:0007669"/>
    <property type="project" value="InterPro"/>
</dbReference>
<evidence type="ECO:0000256" key="1">
    <source>
        <dbReference type="ARBA" id="ARBA00001946"/>
    </source>
</evidence>
<keyword evidence="10" id="KW-0460">Magnesium</keyword>
<evidence type="ECO:0000256" key="12">
    <source>
        <dbReference type="ARBA" id="ARBA00023212"/>
    </source>
</evidence>
<keyword evidence="12" id="KW-0206">Cytoskeleton</keyword>
<dbReference type="GO" id="GO:0007017">
    <property type="term" value="P:microtubule-based process"/>
    <property type="evidence" value="ECO:0007669"/>
    <property type="project" value="InterPro"/>
</dbReference>
<evidence type="ECO:0000313" key="19">
    <source>
        <dbReference type="Proteomes" id="UP000092600"/>
    </source>
</evidence>
<dbReference type="InterPro" id="IPR008280">
    <property type="entry name" value="Tub_FtsZ_C"/>
</dbReference>
<dbReference type="InterPro" id="IPR037103">
    <property type="entry name" value="Tubulin/FtsZ-like_C"/>
</dbReference>
<evidence type="ECO:0000259" key="17">
    <source>
        <dbReference type="SMART" id="SM00865"/>
    </source>
</evidence>
<dbReference type="AlphaFoldDB" id="A0A199VRJ8"/>
<dbReference type="InterPro" id="IPR036525">
    <property type="entry name" value="Tubulin/FtsZ_GTPase_sf"/>
</dbReference>
<dbReference type="SMART" id="SM00864">
    <property type="entry name" value="Tubulin"/>
    <property type="match status" value="1"/>
</dbReference>
<comment type="function">
    <text evidence="13 15">Tubulin is the major constituent of microtubules, a cylinder consisting of laterally associated linear protofilaments composed of alpha- and beta-tubulin heterodimers. Microtubules grow by the addition of GTP-tubulin dimers to the microtubule end, where a stabilizing cap forms. Below the cap, tubulin dimers are in GDP-bound state, owing to GTPase activity of alpha-tubulin.</text>
</comment>
<reference evidence="18 19" key="1">
    <citation type="journal article" date="2016" name="DNA Res.">
        <title>The draft genome of MD-2 pineapple using hybrid error correction of long reads.</title>
        <authorList>
            <person name="Redwan R.M."/>
            <person name="Saidin A."/>
            <person name="Kumar S.V."/>
        </authorList>
    </citation>
    <scope>NUCLEOTIDE SEQUENCE [LARGE SCALE GENOMIC DNA]</scope>
    <source>
        <strain evidence="19">cv. MD2</strain>
        <tissue evidence="18">Leaf</tissue>
    </source>
</reference>
<evidence type="ECO:0000256" key="8">
    <source>
        <dbReference type="ARBA" id="ARBA00022741"/>
    </source>
</evidence>
<dbReference type="CDD" id="cd02186">
    <property type="entry name" value="alpha_tubulin"/>
    <property type="match status" value="1"/>
</dbReference>
<dbReference type="InterPro" id="IPR023123">
    <property type="entry name" value="Tubulin_C"/>
</dbReference>
<dbReference type="Pfam" id="PF03953">
    <property type="entry name" value="Tubulin_C"/>
    <property type="match status" value="1"/>
</dbReference>
<evidence type="ECO:0000256" key="2">
    <source>
        <dbReference type="ARBA" id="ARBA00004245"/>
    </source>
</evidence>
<gene>
    <name evidence="18" type="ORF">ACMD2_00132</name>
</gene>
<evidence type="ECO:0000256" key="10">
    <source>
        <dbReference type="ARBA" id="ARBA00022842"/>
    </source>
</evidence>
<feature type="domain" description="Tubulin/FtsZ 2-layer sandwich" evidence="17">
    <location>
        <begin position="238"/>
        <end position="383"/>
    </location>
</feature>
<dbReference type="PANTHER" id="PTHR11588">
    <property type="entry name" value="TUBULIN"/>
    <property type="match status" value="1"/>
</dbReference>
<evidence type="ECO:0000256" key="5">
    <source>
        <dbReference type="ARBA" id="ARBA00022490"/>
    </source>
</evidence>
<dbReference type="GO" id="GO:0046872">
    <property type="term" value="F:metal ion binding"/>
    <property type="evidence" value="ECO:0007669"/>
    <property type="project" value="UniProtKB-KW"/>
</dbReference>
<comment type="catalytic activity">
    <reaction evidence="14">
        <text>GTP + H2O = GDP + phosphate + H(+)</text>
        <dbReference type="Rhea" id="RHEA:19669"/>
        <dbReference type="ChEBI" id="CHEBI:15377"/>
        <dbReference type="ChEBI" id="CHEBI:15378"/>
        <dbReference type="ChEBI" id="CHEBI:37565"/>
        <dbReference type="ChEBI" id="CHEBI:43474"/>
        <dbReference type="ChEBI" id="CHEBI:58189"/>
    </reaction>
    <physiologicalReaction direction="left-to-right" evidence="14">
        <dbReference type="Rhea" id="RHEA:19670"/>
    </physiologicalReaction>
</comment>
<dbReference type="GO" id="GO:0016787">
    <property type="term" value="F:hydrolase activity"/>
    <property type="evidence" value="ECO:0007669"/>
    <property type="project" value="UniProtKB-KW"/>
</dbReference>
<keyword evidence="6 15" id="KW-0493">Microtubule</keyword>
<protein>
    <recommendedName>
        <fullName evidence="15">Tubulin alpha chain</fullName>
    </recommendedName>
</protein>
<evidence type="ECO:0000256" key="13">
    <source>
        <dbReference type="ARBA" id="ARBA00034296"/>
    </source>
</evidence>
<keyword evidence="5" id="KW-0963">Cytoplasm</keyword>
<dbReference type="PRINTS" id="PR01161">
    <property type="entry name" value="TUBULIN"/>
</dbReference>
<dbReference type="Gene3D" id="1.10.287.600">
    <property type="entry name" value="Helix hairpin bin"/>
    <property type="match status" value="1"/>
</dbReference>
<evidence type="ECO:0000256" key="15">
    <source>
        <dbReference type="RuleBase" id="RU000352"/>
    </source>
</evidence>
<dbReference type="SUPFAM" id="SSF52490">
    <property type="entry name" value="Tubulin nucleotide-binding domain-like"/>
    <property type="match status" value="1"/>
</dbReference>
<dbReference type="FunFam" id="1.10.287.600:FF:000001">
    <property type="entry name" value="Tubulin alpha chain"/>
    <property type="match status" value="1"/>
</dbReference>
<dbReference type="SMART" id="SM00865">
    <property type="entry name" value="Tubulin_C"/>
    <property type="match status" value="1"/>
</dbReference>
<evidence type="ECO:0000256" key="3">
    <source>
        <dbReference type="ARBA" id="ARBA00009636"/>
    </source>
</evidence>
<dbReference type="Gene3D" id="3.40.50.1440">
    <property type="entry name" value="Tubulin/FtsZ, GTPase domain"/>
    <property type="match status" value="1"/>
</dbReference>
<dbReference type="STRING" id="4615.A0A199VRJ8"/>
<sequence>MRECISIHIGQAGIQLYCLEHGIQVIFTHRRYLPPGPDGQMPGDKTVGGGDDAFNTFFSETGAGKHVPRAVFVDLEPTVIDELFHPEQLISGKEDAANNFARGHYTIGKEIVDLCLDRIRKLADNCTGLQGFLVFHAVGGGTGSGLGSLLLERLSVDYGKKSKLGFTVYPSPQPYNSVLSTHSLLEHTDVAVLLDNEAIYDICRRSLDIERPTYTNLNRLVSQVISSLTASLRFDGALNVDVTEFQTNLVPYPRIHFMLSSYAPVISAEKAYHEQLSVAEITNSAFEPASMMAKCDPRHGKYMACCLMYRGDVVPKDVNAAVATIKTKRTIQFVDWCPTGFKCGINYQPPTVVPGGDLAKVQRAVCMISNSTSVAEVFSRIDHKFDLMYAKRAFVHWYVGEGMEEGEFSEAREDLAALEKDYEEGEEDEGDEY</sequence>
<comment type="caution">
    <text evidence="18">The sequence shown here is derived from an EMBL/GenBank/DDBJ whole genome shotgun (WGS) entry which is preliminary data.</text>
</comment>
<dbReference type="EMBL" id="LSRQ01001111">
    <property type="protein sequence ID" value="OAY79315.1"/>
    <property type="molecule type" value="Genomic_DNA"/>
</dbReference>
<dbReference type="FunFam" id="3.30.1330.20:FF:000001">
    <property type="entry name" value="Tubulin alpha chain"/>
    <property type="match status" value="1"/>
</dbReference>
<keyword evidence="11 15" id="KW-0342">GTP-binding</keyword>
<keyword evidence="9" id="KW-0378">Hydrolase</keyword>
<comment type="cofactor">
    <cofactor evidence="1">
        <name>Mg(2+)</name>
        <dbReference type="ChEBI" id="CHEBI:18420"/>
    </cofactor>
</comment>
<dbReference type="GO" id="GO:0005525">
    <property type="term" value="F:GTP binding"/>
    <property type="evidence" value="ECO:0007669"/>
    <property type="project" value="UniProtKB-UniRule"/>
</dbReference>
<feature type="domain" description="Tubulin/FtsZ GTPase" evidence="16">
    <location>
        <begin position="54"/>
        <end position="236"/>
    </location>
</feature>
<dbReference type="PROSITE" id="PS00227">
    <property type="entry name" value="TUBULIN"/>
    <property type="match status" value="1"/>
</dbReference>
<dbReference type="Gene3D" id="3.30.1330.20">
    <property type="entry name" value="Tubulin/FtsZ, C-terminal domain"/>
    <property type="match status" value="1"/>
</dbReference>
<dbReference type="InterPro" id="IPR017975">
    <property type="entry name" value="Tubulin_CS"/>
</dbReference>
<comment type="subcellular location">
    <subcellularLocation>
        <location evidence="2">Cytoplasm</location>
        <location evidence="2">Cytoskeleton</location>
    </subcellularLocation>
</comment>
<dbReference type="InterPro" id="IPR000217">
    <property type="entry name" value="Tubulin"/>
</dbReference>
<comment type="similarity">
    <text evidence="3 15">Belongs to the tubulin family.</text>
</comment>
<comment type="subunit">
    <text evidence="4 15">Dimer of alpha and beta chains. A typical microtubule is a hollow water-filled tube with an outer diameter of 25 nm and an inner diameter of 15 nM. Alpha-beta heterodimers associate head-to-tail to form protofilaments running lengthwise along the microtubule wall with the beta-tubulin subunit facing the microtubule plus end conferring a structural polarity. Microtubules usually have 13 protofilaments but different protofilament numbers can be found in some organisms and specialized cells.</text>
</comment>
<dbReference type="InterPro" id="IPR018316">
    <property type="entry name" value="Tubulin/FtsZ_2-layer-sand-dom"/>
</dbReference>
<evidence type="ECO:0000256" key="6">
    <source>
        <dbReference type="ARBA" id="ARBA00022701"/>
    </source>
</evidence>
<name>A0A199VRJ8_ANACO</name>
<organism evidence="18 19">
    <name type="scientific">Ananas comosus</name>
    <name type="common">Pineapple</name>
    <name type="synonym">Ananas ananas</name>
    <dbReference type="NCBI Taxonomy" id="4615"/>
    <lineage>
        <taxon>Eukaryota</taxon>
        <taxon>Viridiplantae</taxon>
        <taxon>Streptophyta</taxon>
        <taxon>Embryophyta</taxon>
        <taxon>Tracheophyta</taxon>
        <taxon>Spermatophyta</taxon>
        <taxon>Magnoliopsida</taxon>
        <taxon>Liliopsida</taxon>
        <taxon>Poales</taxon>
        <taxon>Bromeliaceae</taxon>
        <taxon>Bromelioideae</taxon>
        <taxon>Ananas</taxon>
    </lineage>
</organism>
<dbReference type="InterPro" id="IPR002452">
    <property type="entry name" value="Alpha_tubulin"/>
</dbReference>
<dbReference type="FunFam" id="3.40.50.1440:FF:000004">
    <property type="entry name" value="Tubulin alpha chain"/>
    <property type="match status" value="1"/>
</dbReference>
<evidence type="ECO:0000256" key="7">
    <source>
        <dbReference type="ARBA" id="ARBA00022723"/>
    </source>
</evidence>
<evidence type="ECO:0000256" key="11">
    <source>
        <dbReference type="ARBA" id="ARBA00023134"/>
    </source>
</evidence>
<evidence type="ECO:0000256" key="4">
    <source>
        <dbReference type="ARBA" id="ARBA00011747"/>
    </source>
</evidence>
<dbReference type="SUPFAM" id="SSF55307">
    <property type="entry name" value="Tubulin C-terminal domain-like"/>
    <property type="match status" value="1"/>
</dbReference>
<evidence type="ECO:0000259" key="16">
    <source>
        <dbReference type="SMART" id="SM00864"/>
    </source>
</evidence>
<dbReference type="InterPro" id="IPR003008">
    <property type="entry name" value="Tubulin_FtsZ_GTPase"/>
</dbReference>
<keyword evidence="7" id="KW-0479">Metal-binding</keyword>
<accession>A0A199VRJ8</accession>